<keyword evidence="2" id="KW-1185">Reference proteome</keyword>
<evidence type="ECO:0000313" key="2">
    <source>
        <dbReference type="Proteomes" id="UP000484255"/>
    </source>
</evidence>
<organism evidence="1 2">
    <name type="scientific">Ideonella livida</name>
    <dbReference type="NCBI Taxonomy" id="2707176"/>
    <lineage>
        <taxon>Bacteria</taxon>
        <taxon>Pseudomonadati</taxon>
        <taxon>Pseudomonadota</taxon>
        <taxon>Betaproteobacteria</taxon>
        <taxon>Burkholderiales</taxon>
        <taxon>Sphaerotilaceae</taxon>
        <taxon>Ideonella</taxon>
    </lineage>
</organism>
<proteinExistence type="predicted"/>
<sequence>MALLPNCRETTALALAAQDRPLRLGERLRMGLHQRMCAHCARFAHQLQCMDDALAQWRAEGPADGQEVPPPPPARDGS</sequence>
<dbReference type="RefSeq" id="WP_163459202.1">
    <property type="nucleotide sequence ID" value="NZ_JAAGOH010000028.1"/>
</dbReference>
<name>A0A7C9PKC7_9BURK</name>
<comment type="caution">
    <text evidence="1">The sequence shown here is derived from an EMBL/GenBank/DDBJ whole genome shotgun (WGS) entry which is preliminary data.</text>
</comment>
<evidence type="ECO:0000313" key="1">
    <source>
        <dbReference type="EMBL" id="NDY93154.1"/>
    </source>
</evidence>
<dbReference type="EMBL" id="JAAGOH010000028">
    <property type="protein sequence ID" value="NDY93154.1"/>
    <property type="molecule type" value="Genomic_DNA"/>
</dbReference>
<reference evidence="1 2" key="1">
    <citation type="submission" date="2020-02" db="EMBL/GenBank/DDBJ databases">
        <title>Ideonella bacterium strain TBM-1.</title>
        <authorList>
            <person name="Chen W.-M."/>
        </authorList>
    </citation>
    <scope>NUCLEOTIDE SEQUENCE [LARGE SCALE GENOMIC DNA]</scope>
    <source>
        <strain evidence="1 2">TBM-1</strain>
    </source>
</reference>
<dbReference type="Proteomes" id="UP000484255">
    <property type="component" value="Unassembled WGS sequence"/>
</dbReference>
<protein>
    <submittedName>
        <fullName evidence="1">Zf-HC2 domain-containing protein</fullName>
    </submittedName>
</protein>
<dbReference type="AlphaFoldDB" id="A0A7C9PKC7"/>
<gene>
    <name evidence="1" type="ORF">G3A44_18330</name>
</gene>
<accession>A0A7C9PKC7</accession>